<dbReference type="PANTHER" id="PTHR46082:SF6">
    <property type="entry name" value="AAA+ ATPASE DOMAIN-CONTAINING PROTEIN-RELATED"/>
    <property type="match status" value="1"/>
</dbReference>
<protein>
    <submittedName>
        <fullName evidence="2">Tetratricopeptide repeat protein</fullName>
    </submittedName>
</protein>
<dbReference type="InterPro" id="IPR019734">
    <property type="entry name" value="TPR_rpt"/>
</dbReference>
<organism evidence="2 3">
    <name type="scientific">Kitasatospora acidiphila</name>
    <dbReference type="NCBI Taxonomy" id="2567942"/>
    <lineage>
        <taxon>Bacteria</taxon>
        <taxon>Bacillati</taxon>
        <taxon>Actinomycetota</taxon>
        <taxon>Actinomycetes</taxon>
        <taxon>Kitasatosporales</taxon>
        <taxon>Streptomycetaceae</taxon>
        <taxon>Kitasatospora</taxon>
    </lineage>
</organism>
<dbReference type="InterPro" id="IPR007111">
    <property type="entry name" value="NACHT_NTPase"/>
</dbReference>
<dbReference type="InterPro" id="IPR053137">
    <property type="entry name" value="NLR-like"/>
</dbReference>
<dbReference type="Pfam" id="PF13424">
    <property type="entry name" value="TPR_12"/>
    <property type="match status" value="2"/>
</dbReference>
<dbReference type="InterPro" id="IPR011990">
    <property type="entry name" value="TPR-like_helical_dom_sf"/>
</dbReference>
<dbReference type="Gene3D" id="3.40.50.300">
    <property type="entry name" value="P-loop containing nucleotide triphosphate hydrolases"/>
    <property type="match status" value="1"/>
</dbReference>
<sequence length="1222" mass="133990">MSLVAQRIAAVRAAGQGSGVLLSGRVVLTAAHLLAPASPAPGVIEAAVPGGRGWMRCTPLWRSAEADVAVLLAAGDLVRPEIAADFDELRWGRIDDLEPVPLCHAIGYPAAGREDGGVLRSHQLVGTLAPATGLGGNRHVLATQHQPPGPVAGADSPWSGMSGAPVVFNNLLLGLATADVAPGVWHHSQLGLVPLAPLLADPGFAALLARRLPAPIRVRGIAQRERQDAEFEEEYARSIRREHGRLKIFGLPQSLRWDLGTAYLSLQALKVTEHQPHVERTPGTGELLLDRTGRRGRVESLLKDRRRVLLRGQAGSGKTTLLQWLAVNAVSGSLVGELAELNYRVPFLLRLRTMFQLRNLQPRPAEFLAMDRSPVAADQPPGWADRLFAAGRAILLVDGLDEIPQENRDEAGEWLADLLELYPNCFTLVTVRPTGVPADWLHRQRFEELMLCPMDEWDRSRFVERWHQAALAAERDATDDPTPAELAALEGRFREMTDALRRALRQSPELDLLTDSPLLCAMICALHREWEGGLPERKMEVYESALDMLLLRRDKQRRIAALPEGRQLGREEQLALLQRMAAWLVLNGQHEGDHEDALRQIEQVLPSLPAAHGSLGAEQVLRHLVERTGLLTETSVATFEFVHRTFQDYLAAREFMEDRDFGLLAGRAADEQWADVVRMAVGHCSHRDRAVLLRRLLAAANAGPQARTARWIRLIAAGCLPYASVLDEAVRAEVLAQLRPMLQLFPHEEEAAYEPREWQALYAVGEDLLPLLTPDTDLPLWLVVRLLERMGGPEALDRLVAINTRIAAEQGGQPALASREVLARAYQQAGDLAQAIPALEQLVALSEQLMGQGHPDTFDARLRLADAYLESGALAGALPRYEQLLADAEARAAAVDLLEIRSRLGAAYLEAGALGRALPLFERLIAEAEELRGRDSPEALAARGRLGAAQRDAGQLAKAITNFEWLLMDAERALGEDHPDTLVIRTDAAAAQAEAGDLTRAISALEQIQADAARELGEHYPTTLTAALRLANAYAEAGDLFKAVPILEAVDQARTRVFGEDHPATFTARRHLAVAYLGQGDHGLALGLLEATLARARQALGERHPEPLSLRHELGVAQRLDGEPSRAVDLLSRVLGDRWVLLGERHPDTLRTRHQLALAYWAAEDSRQATELAGRTLALCETHLSPDHPLTVAVRDSLDPANRQVQLIRQLPRSRQVPFAES</sequence>
<dbReference type="EMBL" id="VIGB01000003">
    <property type="protein sequence ID" value="TQF04837.1"/>
    <property type="molecule type" value="Genomic_DNA"/>
</dbReference>
<dbReference type="Pfam" id="PF13365">
    <property type="entry name" value="Trypsin_2"/>
    <property type="match status" value="1"/>
</dbReference>
<evidence type="ECO:0000313" key="2">
    <source>
        <dbReference type="EMBL" id="TQF04837.1"/>
    </source>
</evidence>
<proteinExistence type="predicted"/>
<keyword evidence="3" id="KW-1185">Reference proteome</keyword>
<dbReference type="SUPFAM" id="SSF48452">
    <property type="entry name" value="TPR-like"/>
    <property type="match status" value="3"/>
</dbReference>
<dbReference type="Pfam" id="PF13374">
    <property type="entry name" value="TPR_10"/>
    <property type="match status" value="2"/>
</dbReference>
<feature type="domain" description="NACHT" evidence="1">
    <location>
        <begin position="306"/>
        <end position="657"/>
    </location>
</feature>
<dbReference type="InterPro" id="IPR009003">
    <property type="entry name" value="Peptidase_S1_PA"/>
</dbReference>
<accession>A0A540W7C1</accession>
<dbReference type="OrthoDB" id="135105at2"/>
<evidence type="ECO:0000313" key="3">
    <source>
        <dbReference type="Proteomes" id="UP000319103"/>
    </source>
</evidence>
<dbReference type="Proteomes" id="UP000319103">
    <property type="component" value="Unassembled WGS sequence"/>
</dbReference>
<dbReference type="Pfam" id="PF05729">
    <property type="entry name" value="NACHT"/>
    <property type="match status" value="1"/>
</dbReference>
<gene>
    <name evidence="2" type="ORF">E6W39_24670</name>
</gene>
<reference evidence="2 3" key="1">
    <citation type="submission" date="2019-06" db="EMBL/GenBank/DDBJ databases">
        <title>Description of Kitasatospora acidophila sp. nov. isolated from pine grove soil, and reclassification of Streptomyces novaecaesareae to Kitasatospora novaeceasareae comb. nov.</title>
        <authorList>
            <person name="Kim M.J."/>
        </authorList>
    </citation>
    <scope>NUCLEOTIDE SEQUENCE [LARGE SCALE GENOMIC DNA]</scope>
    <source>
        <strain evidence="2 3">MMS16-CNU292</strain>
    </source>
</reference>
<dbReference type="PANTHER" id="PTHR46082">
    <property type="entry name" value="ATP/GTP-BINDING PROTEIN-RELATED"/>
    <property type="match status" value="1"/>
</dbReference>
<dbReference type="PROSITE" id="PS50837">
    <property type="entry name" value="NACHT"/>
    <property type="match status" value="1"/>
</dbReference>
<dbReference type="SMART" id="SM00028">
    <property type="entry name" value="TPR"/>
    <property type="match status" value="4"/>
</dbReference>
<name>A0A540W7C1_9ACTN</name>
<dbReference type="InterPro" id="IPR027417">
    <property type="entry name" value="P-loop_NTPase"/>
</dbReference>
<dbReference type="SUPFAM" id="SSF50494">
    <property type="entry name" value="Trypsin-like serine proteases"/>
    <property type="match status" value="1"/>
</dbReference>
<dbReference type="AlphaFoldDB" id="A0A540W7C1"/>
<dbReference type="Gene3D" id="1.25.40.10">
    <property type="entry name" value="Tetratricopeptide repeat domain"/>
    <property type="match status" value="3"/>
</dbReference>
<evidence type="ECO:0000259" key="1">
    <source>
        <dbReference type="PROSITE" id="PS50837"/>
    </source>
</evidence>
<comment type="caution">
    <text evidence="2">The sequence shown here is derived from an EMBL/GenBank/DDBJ whole genome shotgun (WGS) entry which is preliminary data.</text>
</comment>
<dbReference type="SUPFAM" id="SSF52540">
    <property type="entry name" value="P-loop containing nucleoside triphosphate hydrolases"/>
    <property type="match status" value="1"/>
</dbReference>